<evidence type="ECO:0000256" key="1">
    <source>
        <dbReference type="SAM" id="MobiDB-lite"/>
    </source>
</evidence>
<comment type="caution">
    <text evidence="2">The sequence shown here is derived from an EMBL/GenBank/DDBJ whole genome shotgun (WGS) entry which is preliminary data.</text>
</comment>
<feature type="region of interest" description="Disordered" evidence="1">
    <location>
        <begin position="36"/>
        <end position="90"/>
    </location>
</feature>
<gene>
    <name evidence="2" type="ORF">JHL17_16550</name>
</gene>
<reference evidence="3" key="1">
    <citation type="submission" date="2021-01" db="EMBL/GenBank/DDBJ databases">
        <title>Genome public.</title>
        <authorList>
            <person name="Liu C."/>
            <person name="Sun Q."/>
        </authorList>
    </citation>
    <scope>NUCLEOTIDE SEQUENCE [LARGE SCALE GENOMIC DNA]</scope>
    <source>
        <strain evidence="3">YIM B02556</strain>
    </source>
</reference>
<name>A0ABS1F6N0_9PROT</name>
<accession>A0ABS1F6N0</accession>
<dbReference type="EMBL" id="JAENHM010000049">
    <property type="protein sequence ID" value="MBK1839023.1"/>
    <property type="molecule type" value="Genomic_DNA"/>
</dbReference>
<keyword evidence="3" id="KW-1185">Reference proteome</keyword>
<dbReference type="RefSeq" id="WP_200194697.1">
    <property type="nucleotide sequence ID" value="NZ_JAENHM010000049.1"/>
</dbReference>
<evidence type="ECO:0000313" key="2">
    <source>
        <dbReference type="EMBL" id="MBK1839023.1"/>
    </source>
</evidence>
<evidence type="ECO:0000313" key="3">
    <source>
        <dbReference type="Proteomes" id="UP000652760"/>
    </source>
</evidence>
<organism evidence="2 3">
    <name type="scientific">Azospirillum endophyticum</name>
    <dbReference type="NCBI Taxonomy" id="2800326"/>
    <lineage>
        <taxon>Bacteria</taxon>
        <taxon>Pseudomonadati</taxon>
        <taxon>Pseudomonadota</taxon>
        <taxon>Alphaproteobacteria</taxon>
        <taxon>Rhodospirillales</taxon>
        <taxon>Azospirillaceae</taxon>
        <taxon>Azospirillum</taxon>
    </lineage>
</organism>
<protein>
    <submittedName>
        <fullName evidence="2">Uncharacterized protein</fullName>
    </submittedName>
</protein>
<feature type="compositionally biased region" description="Basic and acidic residues" evidence="1">
    <location>
        <begin position="81"/>
        <end position="90"/>
    </location>
</feature>
<sequence length="90" mass="9537">MPNAVLVDVTPENVGAQLIGAGVRPGERVTVIVRRRSGAALDRPGTPPAKGGEPSRMEKLRALKGSGARRHGPLSAEEIEADVREFRGDE</sequence>
<proteinExistence type="predicted"/>
<dbReference type="Proteomes" id="UP000652760">
    <property type="component" value="Unassembled WGS sequence"/>
</dbReference>